<dbReference type="PROSITE" id="PS51257">
    <property type="entry name" value="PROKAR_LIPOPROTEIN"/>
    <property type="match status" value="1"/>
</dbReference>
<dbReference type="EMBL" id="JAEPRJ010000001">
    <property type="protein sequence ID" value="MBK5896980.1"/>
    <property type="molecule type" value="Genomic_DNA"/>
</dbReference>
<proteinExistence type="inferred from homology"/>
<feature type="compositionally biased region" description="Low complexity" evidence="5">
    <location>
        <begin position="57"/>
        <end position="73"/>
    </location>
</feature>
<evidence type="ECO:0000256" key="4">
    <source>
        <dbReference type="ARBA" id="ARBA00022729"/>
    </source>
</evidence>
<evidence type="ECO:0000256" key="3">
    <source>
        <dbReference type="ARBA" id="ARBA00022448"/>
    </source>
</evidence>
<dbReference type="PANTHER" id="PTHR30532:SF24">
    <property type="entry name" value="FERRIC ENTEROBACTIN-BINDING PERIPLASMIC PROTEIN FEPB"/>
    <property type="match status" value="1"/>
</dbReference>
<feature type="chain" id="PRO_5046308465" evidence="6">
    <location>
        <begin position="26"/>
        <end position="378"/>
    </location>
</feature>
<feature type="domain" description="Fe/B12 periplasmic-binding" evidence="7">
    <location>
        <begin position="98"/>
        <end position="378"/>
    </location>
</feature>
<dbReference type="SUPFAM" id="SSF53807">
    <property type="entry name" value="Helical backbone' metal receptor"/>
    <property type="match status" value="1"/>
</dbReference>
<evidence type="ECO:0000313" key="9">
    <source>
        <dbReference type="Proteomes" id="UP000604730"/>
    </source>
</evidence>
<keyword evidence="3" id="KW-0813">Transport</keyword>
<evidence type="ECO:0000256" key="5">
    <source>
        <dbReference type="SAM" id="MobiDB-lite"/>
    </source>
</evidence>
<dbReference type="Pfam" id="PF01497">
    <property type="entry name" value="Peripla_BP_2"/>
    <property type="match status" value="1"/>
</dbReference>
<comment type="subcellular location">
    <subcellularLocation>
        <location evidence="1">Cell envelope</location>
    </subcellularLocation>
</comment>
<dbReference type="RefSeq" id="WP_208428500.1">
    <property type="nucleotide sequence ID" value="NZ_JAEPRJ010000001.1"/>
</dbReference>
<feature type="region of interest" description="Disordered" evidence="5">
    <location>
        <begin position="29"/>
        <end position="73"/>
    </location>
</feature>
<name>A0ABS1IZ17_9FIRM</name>
<dbReference type="PANTHER" id="PTHR30532">
    <property type="entry name" value="IRON III DICITRATE-BINDING PERIPLASMIC PROTEIN"/>
    <property type="match status" value="1"/>
</dbReference>
<protein>
    <submittedName>
        <fullName evidence="8">Iron-siderophore ABC transporter substrate-binding protein</fullName>
    </submittedName>
</protein>
<accession>A0ABS1IZ17</accession>
<dbReference type="InterPro" id="IPR002491">
    <property type="entry name" value="ABC_transptr_periplasmic_BD"/>
</dbReference>
<dbReference type="Proteomes" id="UP000604730">
    <property type="component" value="Unassembled WGS sequence"/>
</dbReference>
<sequence length="378" mass="40120">MRIKNVLSAVIPMALAVALVTGCGAKNGESANSAASKTASVTSSAKSSSTEAKDNKTSTASSSASTGSASSSSTAMASFPITMKHAYGETVIKSKPERVVTLDWNNADAVLALGIVPVGTARANWGPVTDKGLLPWTEAKFKELGTENPNVFNDLEGYDYEAVAAAKPDIIVAPYSGMDEKAYKRLSEIAPTLPFRETAWKTTWREQTVEAAEALGLKSEGEKLVSDTDAFIKENLAKYPNLANKSVAMCYINAADLSNFSVYRTADPRGAYLTDLGFTFPEKVEAQAKDKNAFYVQISSELAVDALSDTDIIITYGDDKTVAALKKDAIFSKIPAVKEGRVVVLDSNGNLAAACNPSVLSIKAELVNYLEAINAVVK</sequence>
<dbReference type="CDD" id="cd01146">
    <property type="entry name" value="FhuD"/>
    <property type="match status" value="1"/>
</dbReference>
<feature type="compositionally biased region" description="Low complexity" evidence="5">
    <location>
        <begin position="30"/>
        <end position="50"/>
    </location>
</feature>
<evidence type="ECO:0000256" key="1">
    <source>
        <dbReference type="ARBA" id="ARBA00004196"/>
    </source>
</evidence>
<evidence type="ECO:0000256" key="2">
    <source>
        <dbReference type="ARBA" id="ARBA00008814"/>
    </source>
</evidence>
<organism evidence="8 9">
    <name type="scientific">Catonella massiliensis</name>
    <dbReference type="NCBI Taxonomy" id="2799636"/>
    <lineage>
        <taxon>Bacteria</taxon>
        <taxon>Bacillati</taxon>
        <taxon>Bacillota</taxon>
        <taxon>Clostridia</taxon>
        <taxon>Lachnospirales</taxon>
        <taxon>Lachnospiraceae</taxon>
        <taxon>Catonella</taxon>
    </lineage>
</organism>
<evidence type="ECO:0000256" key="6">
    <source>
        <dbReference type="SAM" id="SignalP"/>
    </source>
</evidence>
<comment type="caution">
    <text evidence="8">The sequence shown here is derived from an EMBL/GenBank/DDBJ whole genome shotgun (WGS) entry which is preliminary data.</text>
</comment>
<dbReference type="InterPro" id="IPR051313">
    <property type="entry name" value="Bact_iron-sidero_bind"/>
</dbReference>
<gene>
    <name evidence="8" type="ORF">JJN12_04165</name>
</gene>
<comment type="similarity">
    <text evidence="2">Belongs to the bacterial solute-binding protein 8 family.</text>
</comment>
<dbReference type="PROSITE" id="PS50983">
    <property type="entry name" value="FE_B12_PBP"/>
    <property type="match status" value="1"/>
</dbReference>
<evidence type="ECO:0000259" key="7">
    <source>
        <dbReference type="PROSITE" id="PS50983"/>
    </source>
</evidence>
<evidence type="ECO:0000313" key="8">
    <source>
        <dbReference type="EMBL" id="MBK5896980.1"/>
    </source>
</evidence>
<dbReference type="Gene3D" id="3.40.50.1980">
    <property type="entry name" value="Nitrogenase molybdenum iron protein domain"/>
    <property type="match status" value="2"/>
</dbReference>
<keyword evidence="9" id="KW-1185">Reference proteome</keyword>
<keyword evidence="4 6" id="KW-0732">Signal</keyword>
<reference evidence="8 9" key="1">
    <citation type="submission" date="2021-01" db="EMBL/GenBank/DDBJ databases">
        <title>Isolation and description of Catonella massiliensis sp. nov., a novel Catonella species, isolated from a stable periodontitis subject.</title>
        <authorList>
            <person name="Antezack A."/>
            <person name="Boxberger M."/>
            <person name="La Scola B."/>
            <person name="Monnet-Corti V."/>
        </authorList>
    </citation>
    <scope>NUCLEOTIDE SEQUENCE [LARGE SCALE GENOMIC DNA]</scope>
    <source>
        <strain evidence="8 9">Marseille-Q4567</strain>
    </source>
</reference>
<feature type="signal peptide" evidence="6">
    <location>
        <begin position="1"/>
        <end position="25"/>
    </location>
</feature>